<evidence type="ECO:0000313" key="4">
    <source>
        <dbReference type="EMBL" id="CAG5134677.1"/>
    </source>
</evidence>
<name>A0A8S3ZY87_9EUPU</name>
<keyword evidence="2" id="KW-0472">Membrane</keyword>
<accession>A0A8S3ZY87</accession>
<dbReference type="PANTHER" id="PTHR15191">
    <property type="entry name" value="PROTEIN CBG20567"/>
    <property type="match status" value="1"/>
</dbReference>
<keyword evidence="2" id="KW-1133">Transmembrane helix</keyword>
<evidence type="ECO:0000256" key="2">
    <source>
        <dbReference type="SAM" id="Phobius"/>
    </source>
</evidence>
<evidence type="ECO:0008006" key="6">
    <source>
        <dbReference type="Google" id="ProtNLM"/>
    </source>
</evidence>
<dbReference type="GO" id="GO:0006606">
    <property type="term" value="P:protein import into nucleus"/>
    <property type="evidence" value="ECO:0007669"/>
    <property type="project" value="TreeGrafter"/>
</dbReference>
<dbReference type="GO" id="GO:0005737">
    <property type="term" value="C:cytoplasm"/>
    <property type="evidence" value="ECO:0007669"/>
    <property type="project" value="TreeGrafter"/>
</dbReference>
<sequence length="208" mass="23521">MNIVLVTCILGTWLIPVWSSTIKTTFTSQTYSNSTQTSPDSPPASFSSTRSSPVSTTPTHNPTPGEECAKLNTSCDTCISNSKCLYCYSDSTCKLYPSGKILPSSDDCALDEARWGVCWLNFQAMIISVSVIGGVIVFTITFCCIYYCCCRKSGRKKQEQDDTKFESRKMERKVKQNERRSDRKSRMDDIRRKYGLMKDDTPYQQFES</sequence>
<dbReference type="OrthoDB" id="5829916at2759"/>
<feature type="region of interest" description="Disordered" evidence="1">
    <location>
        <begin position="159"/>
        <end position="191"/>
    </location>
</feature>
<evidence type="ECO:0000313" key="5">
    <source>
        <dbReference type="Proteomes" id="UP000678393"/>
    </source>
</evidence>
<dbReference type="PANTHER" id="PTHR15191:SF3">
    <property type="entry name" value="PITUITARY TUMOR-TRANSFORMING GENE PROTEIN-BINDING FACTOR"/>
    <property type="match status" value="1"/>
</dbReference>
<feature type="region of interest" description="Disordered" evidence="1">
    <location>
        <begin position="30"/>
        <end position="64"/>
    </location>
</feature>
<dbReference type="EMBL" id="CAJHNH020007468">
    <property type="protein sequence ID" value="CAG5134677.1"/>
    <property type="molecule type" value="Genomic_DNA"/>
</dbReference>
<evidence type="ECO:0000256" key="1">
    <source>
        <dbReference type="SAM" id="MobiDB-lite"/>
    </source>
</evidence>
<keyword evidence="3" id="KW-0732">Signal</keyword>
<dbReference type="InterPro" id="IPR052304">
    <property type="entry name" value="PTTG1IP"/>
</dbReference>
<proteinExistence type="predicted"/>
<dbReference type="GO" id="GO:0005634">
    <property type="term" value="C:nucleus"/>
    <property type="evidence" value="ECO:0007669"/>
    <property type="project" value="TreeGrafter"/>
</dbReference>
<dbReference type="Proteomes" id="UP000678393">
    <property type="component" value="Unassembled WGS sequence"/>
</dbReference>
<keyword evidence="5" id="KW-1185">Reference proteome</keyword>
<reference evidence="4" key="1">
    <citation type="submission" date="2021-04" db="EMBL/GenBank/DDBJ databases">
        <authorList>
            <consortium name="Molecular Ecology Group"/>
        </authorList>
    </citation>
    <scope>NUCLEOTIDE SEQUENCE</scope>
</reference>
<keyword evidence="2" id="KW-0812">Transmembrane</keyword>
<organism evidence="4 5">
    <name type="scientific">Candidula unifasciata</name>
    <dbReference type="NCBI Taxonomy" id="100452"/>
    <lineage>
        <taxon>Eukaryota</taxon>
        <taxon>Metazoa</taxon>
        <taxon>Spiralia</taxon>
        <taxon>Lophotrochozoa</taxon>
        <taxon>Mollusca</taxon>
        <taxon>Gastropoda</taxon>
        <taxon>Heterobranchia</taxon>
        <taxon>Euthyneura</taxon>
        <taxon>Panpulmonata</taxon>
        <taxon>Eupulmonata</taxon>
        <taxon>Stylommatophora</taxon>
        <taxon>Helicina</taxon>
        <taxon>Helicoidea</taxon>
        <taxon>Geomitridae</taxon>
        <taxon>Candidula</taxon>
    </lineage>
</organism>
<feature type="signal peptide" evidence="3">
    <location>
        <begin position="1"/>
        <end position="19"/>
    </location>
</feature>
<gene>
    <name evidence="4" type="ORF">CUNI_LOCUS20235</name>
</gene>
<feature type="compositionally biased region" description="Low complexity" evidence="1">
    <location>
        <begin position="30"/>
        <end position="59"/>
    </location>
</feature>
<feature type="chain" id="PRO_5035879917" description="PTTG1IP" evidence="3">
    <location>
        <begin position="20"/>
        <end position="208"/>
    </location>
</feature>
<feature type="transmembrane region" description="Helical" evidence="2">
    <location>
        <begin position="124"/>
        <end position="149"/>
    </location>
</feature>
<evidence type="ECO:0000256" key="3">
    <source>
        <dbReference type="SAM" id="SignalP"/>
    </source>
</evidence>
<comment type="caution">
    <text evidence="4">The sequence shown here is derived from an EMBL/GenBank/DDBJ whole genome shotgun (WGS) entry which is preliminary data.</text>
</comment>
<protein>
    <recommendedName>
        <fullName evidence="6">PTTG1IP</fullName>
    </recommendedName>
</protein>
<dbReference type="AlphaFoldDB" id="A0A8S3ZY87"/>